<gene>
    <name evidence="2" type="ORF">ACFQFQ_07875</name>
</gene>
<feature type="domain" description="YjiS-like" evidence="1">
    <location>
        <begin position="25"/>
        <end position="60"/>
    </location>
</feature>
<organism evidence="2 3">
    <name type="scientific">Sulfitobacter porphyrae</name>
    <dbReference type="NCBI Taxonomy" id="1246864"/>
    <lineage>
        <taxon>Bacteria</taxon>
        <taxon>Pseudomonadati</taxon>
        <taxon>Pseudomonadota</taxon>
        <taxon>Alphaproteobacteria</taxon>
        <taxon>Rhodobacterales</taxon>
        <taxon>Roseobacteraceae</taxon>
        <taxon>Sulfitobacter</taxon>
    </lineage>
</organism>
<proteinExistence type="predicted"/>
<dbReference type="Proteomes" id="UP001596353">
    <property type="component" value="Unassembled WGS sequence"/>
</dbReference>
<reference evidence="3" key="1">
    <citation type="journal article" date="2019" name="Int. J. Syst. Evol. Microbiol.">
        <title>The Global Catalogue of Microorganisms (GCM) 10K type strain sequencing project: providing services to taxonomists for standard genome sequencing and annotation.</title>
        <authorList>
            <consortium name="The Broad Institute Genomics Platform"/>
            <consortium name="The Broad Institute Genome Sequencing Center for Infectious Disease"/>
            <person name="Wu L."/>
            <person name="Ma J."/>
        </authorList>
    </citation>
    <scope>NUCLEOTIDE SEQUENCE [LARGE SCALE GENOMIC DNA]</scope>
    <source>
        <strain evidence="3">CCUG 66188</strain>
    </source>
</reference>
<protein>
    <submittedName>
        <fullName evidence="2">DUF1127 domain-containing protein</fullName>
    </submittedName>
</protein>
<comment type="caution">
    <text evidence="2">The sequence shown here is derived from an EMBL/GenBank/DDBJ whole genome shotgun (WGS) entry which is preliminary data.</text>
</comment>
<dbReference type="EMBL" id="JBHSWG010000001">
    <property type="protein sequence ID" value="MFC6759432.1"/>
    <property type="molecule type" value="Genomic_DNA"/>
</dbReference>
<accession>A0ABW2B2G9</accession>
<dbReference type="InterPro" id="IPR009506">
    <property type="entry name" value="YjiS-like"/>
</dbReference>
<name>A0ABW2B2G9_9RHOB</name>
<evidence type="ECO:0000313" key="2">
    <source>
        <dbReference type="EMBL" id="MFC6759432.1"/>
    </source>
</evidence>
<sequence length="70" mass="7699">MAYSTLTTAPTSSLLSRIGSAFDALATRYKQHRMYRETFDGLSALSNRDLADLGLSRSDIKRIAMEAARG</sequence>
<evidence type="ECO:0000313" key="3">
    <source>
        <dbReference type="Proteomes" id="UP001596353"/>
    </source>
</evidence>
<evidence type="ECO:0000259" key="1">
    <source>
        <dbReference type="Pfam" id="PF06568"/>
    </source>
</evidence>
<dbReference type="Pfam" id="PF06568">
    <property type="entry name" value="YjiS-like"/>
    <property type="match status" value="1"/>
</dbReference>
<keyword evidence="3" id="KW-1185">Reference proteome</keyword>